<dbReference type="Proteomes" id="UP001199319">
    <property type="component" value="Unassembled WGS sequence"/>
</dbReference>
<evidence type="ECO:0000256" key="3">
    <source>
        <dbReference type="RuleBase" id="RU004135"/>
    </source>
</evidence>
<evidence type="ECO:0000259" key="4">
    <source>
        <dbReference type="Pfam" id="PF02875"/>
    </source>
</evidence>
<dbReference type="NCBIfam" id="TIGR01085">
    <property type="entry name" value="murE"/>
    <property type="match status" value="1"/>
</dbReference>
<dbReference type="InterPro" id="IPR036565">
    <property type="entry name" value="Mur-like_cat_sf"/>
</dbReference>
<dbReference type="InterPro" id="IPR004101">
    <property type="entry name" value="Mur_ligase_C"/>
</dbReference>
<keyword evidence="3" id="KW-0131">Cell cycle</keyword>
<organism evidence="6 7">
    <name type="scientific">Brotocaccenecus cirricatena</name>
    <dbReference type="NCBI Taxonomy" id="3064195"/>
    <lineage>
        <taxon>Bacteria</taxon>
        <taxon>Bacillati</taxon>
        <taxon>Bacillota</taxon>
        <taxon>Clostridia</taxon>
        <taxon>Eubacteriales</taxon>
        <taxon>Oscillospiraceae</taxon>
        <taxon>Brotocaccenecus</taxon>
    </lineage>
</organism>
<dbReference type="SUPFAM" id="SSF63418">
    <property type="entry name" value="MurE/MurF N-terminal domain"/>
    <property type="match status" value="1"/>
</dbReference>
<dbReference type="Gene3D" id="3.40.1190.10">
    <property type="entry name" value="Mur-like, catalytic domain"/>
    <property type="match status" value="1"/>
</dbReference>
<dbReference type="GO" id="GO:0071555">
    <property type="term" value="P:cell wall organization"/>
    <property type="evidence" value="ECO:0007669"/>
    <property type="project" value="UniProtKB-KW"/>
</dbReference>
<evidence type="ECO:0000313" key="7">
    <source>
        <dbReference type="Proteomes" id="UP001199319"/>
    </source>
</evidence>
<evidence type="ECO:0000313" key="6">
    <source>
        <dbReference type="EMBL" id="MCC2129621.1"/>
    </source>
</evidence>
<feature type="domain" description="Mur ligase C-terminal" evidence="4">
    <location>
        <begin position="336"/>
        <end position="464"/>
    </location>
</feature>
<keyword evidence="3" id="KW-0133">Cell shape</keyword>
<keyword evidence="3" id="KW-0573">Peptidoglycan synthesis</keyword>
<dbReference type="GO" id="GO:0008360">
    <property type="term" value="P:regulation of cell shape"/>
    <property type="evidence" value="ECO:0007669"/>
    <property type="project" value="UniProtKB-KW"/>
</dbReference>
<dbReference type="InterPro" id="IPR036615">
    <property type="entry name" value="Mur_ligase_C_dom_sf"/>
</dbReference>
<dbReference type="InterPro" id="IPR013221">
    <property type="entry name" value="Mur_ligase_cen"/>
</dbReference>
<dbReference type="Gene3D" id="3.90.190.20">
    <property type="entry name" value="Mur ligase, C-terminal domain"/>
    <property type="match status" value="1"/>
</dbReference>
<proteinExistence type="inferred from homology"/>
<keyword evidence="3" id="KW-0961">Cell wall biogenesis/degradation</keyword>
<dbReference type="InterPro" id="IPR005761">
    <property type="entry name" value="UDP-N-AcMur-Glu-dNH2Pim_ligase"/>
</dbReference>
<comment type="subcellular location">
    <subcellularLocation>
        <location evidence="3">Cytoplasm</location>
    </subcellularLocation>
</comment>
<comment type="pathway">
    <text evidence="1 3">Cell wall biogenesis; peptidoglycan biosynthesis.</text>
</comment>
<evidence type="ECO:0000256" key="2">
    <source>
        <dbReference type="ARBA" id="ARBA00005898"/>
    </source>
</evidence>
<protein>
    <submittedName>
        <fullName evidence="6">UDP-N-acetylmuramyl-tripeptide synthetase</fullName>
    </submittedName>
</protein>
<dbReference type="RefSeq" id="WP_302928899.1">
    <property type="nucleotide sequence ID" value="NZ_JAJEPW010000023.1"/>
</dbReference>
<sequence>MKQTRNLEDLLRQYDLLAAPAARDAAVTGICNDSRQARDGDLFICKGYGFKPEYLAMARRQGAVCALAETDFPGVDIPCIRVTDVRKAQSLAARWFYDNPSDGLTLIGVTGTKGKTTTSYMIQAVTNALAGRTMGLSSSAGRYCGGPDVDTHLTTPESLDLQWLFAQARDHGLPYMTAEVSSQAYQVERVYGEHFDIGVFLNFSEDHISPKEHASMEEYLQCKLQLLENSGRAVICRETAQFDRVYDTARRCCRAVMLVGMDRDDCDLTVRQVEKLTHGFRFFVQERGSEALHPYHLAMDGDFNIENALAAIGVGRMLGAEHEQMAAALDALEVPGRMNRYEGGGVHVLVDCMHNRASSQALLTDLKRDYPGAPITVVTGIAGGRSPQRIQGMGEMCGKYADRIFFTTDNPDFDDPADIAGRLAHAAAQSGPARVTIQLDRTRAVEQAILEAPEGAVIVLAGKGNDAIQRVRGGYVHYDSDPVVAQRALALREKQRT</sequence>
<dbReference type="GO" id="GO:0005524">
    <property type="term" value="F:ATP binding"/>
    <property type="evidence" value="ECO:0007669"/>
    <property type="project" value="InterPro"/>
</dbReference>
<dbReference type="GO" id="GO:0016881">
    <property type="term" value="F:acid-amino acid ligase activity"/>
    <property type="evidence" value="ECO:0007669"/>
    <property type="project" value="InterPro"/>
</dbReference>
<dbReference type="SUPFAM" id="SSF53244">
    <property type="entry name" value="MurD-like peptide ligases, peptide-binding domain"/>
    <property type="match status" value="1"/>
</dbReference>
<comment type="caution">
    <text evidence="6">The sequence shown here is derived from an EMBL/GenBank/DDBJ whole genome shotgun (WGS) entry which is preliminary data.</text>
</comment>
<name>A0AAE3DFF2_9FIRM</name>
<dbReference type="InterPro" id="IPR035911">
    <property type="entry name" value="MurE/MurF_N"/>
</dbReference>
<dbReference type="Pfam" id="PF02875">
    <property type="entry name" value="Mur_ligase_C"/>
    <property type="match status" value="1"/>
</dbReference>
<dbReference type="GO" id="GO:0005737">
    <property type="term" value="C:cytoplasm"/>
    <property type="evidence" value="ECO:0007669"/>
    <property type="project" value="UniProtKB-SubCell"/>
</dbReference>
<evidence type="ECO:0000256" key="1">
    <source>
        <dbReference type="ARBA" id="ARBA00004752"/>
    </source>
</evidence>
<feature type="domain" description="Mur ligase central" evidence="5">
    <location>
        <begin position="109"/>
        <end position="314"/>
    </location>
</feature>
<accession>A0AAE3DFF2</accession>
<dbReference type="PANTHER" id="PTHR23135">
    <property type="entry name" value="MUR LIGASE FAMILY MEMBER"/>
    <property type="match status" value="1"/>
</dbReference>
<dbReference type="Gene3D" id="3.40.1390.10">
    <property type="entry name" value="MurE/MurF, N-terminal domain"/>
    <property type="match status" value="1"/>
</dbReference>
<reference evidence="6" key="1">
    <citation type="submission" date="2021-10" db="EMBL/GenBank/DDBJ databases">
        <title>Anaerobic single-cell dispensing facilitates the cultivation of human gut bacteria.</title>
        <authorList>
            <person name="Afrizal A."/>
        </authorList>
    </citation>
    <scope>NUCLEOTIDE SEQUENCE</scope>
    <source>
        <strain evidence="6">CLA-AA-H272</strain>
    </source>
</reference>
<dbReference type="GO" id="GO:0051301">
    <property type="term" value="P:cell division"/>
    <property type="evidence" value="ECO:0007669"/>
    <property type="project" value="UniProtKB-KW"/>
</dbReference>
<comment type="similarity">
    <text evidence="2">Belongs to the MurCDEF family. MurE subfamily.</text>
</comment>
<keyword evidence="3" id="KW-0132">Cell division</keyword>
<dbReference type="AlphaFoldDB" id="A0AAE3DFF2"/>
<dbReference type="Pfam" id="PF08245">
    <property type="entry name" value="Mur_ligase_M"/>
    <property type="match status" value="1"/>
</dbReference>
<dbReference type="SUPFAM" id="SSF53623">
    <property type="entry name" value="MurD-like peptide ligases, catalytic domain"/>
    <property type="match status" value="1"/>
</dbReference>
<keyword evidence="7" id="KW-1185">Reference proteome</keyword>
<dbReference type="GO" id="GO:0009252">
    <property type="term" value="P:peptidoglycan biosynthetic process"/>
    <property type="evidence" value="ECO:0007669"/>
    <property type="project" value="UniProtKB-KW"/>
</dbReference>
<gene>
    <name evidence="6" type="primary">murE</name>
    <name evidence="6" type="ORF">LKD37_08850</name>
</gene>
<dbReference type="PANTHER" id="PTHR23135:SF4">
    <property type="entry name" value="UDP-N-ACETYLMURAMOYL-L-ALANYL-D-GLUTAMATE--2,6-DIAMINOPIMELATE LIGASE MURE HOMOLOG, CHLOROPLASTIC"/>
    <property type="match status" value="1"/>
</dbReference>
<dbReference type="EMBL" id="JAJEPW010000023">
    <property type="protein sequence ID" value="MCC2129621.1"/>
    <property type="molecule type" value="Genomic_DNA"/>
</dbReference>
<evidence type="ECO:0000259" key="5">
    <source>
        <dbReference type="Pfam" id="PF08245"/>
    </source>
</evidence>